<protein>
    <recommendedName>
        <fullName evidence="4">Lipoprotein</fullName>
    </recommendedName>
</protein>
<proteinExistence type="predicted"/>
<name>A0ABT9UZ57_9BACL</name>
<keyword evidence="1" id="KW-0812">Transmembrane</keyword>
<comment type="caution">
    <text evidence="2">The sequence shown here is derived from an EMBL/GenBank/DDBJ whole genome shotgun (WGS) entry which is preliminary data.</text>
</comment>
<dbReference type="Proteomes" id="UP001231362">
    <property type="component" value="Unassembled WGS sequence"/>
</dbReference>
<reference evidence="2 3" key="1">
    <citation type="submission" date="2023-07" db="EMBL/GenBank/DDBJ databases">
        <title>Genomic Encyclopedia of Type Strains, Phase IV (KMG-IV): sequencing the most valuable type-strain genomes for metagenomic binning, comparative biology and taxonomic classification.</title>
        <authorList>
            <person name="Goeker M."/>
        </authorList>
    </citation>
    <scope>NUCLEOTIDE SEQUENCE [LARGE SCALE GENOMIC DNA]</scope>
    <source>
        <strain evidence="2 3">DSM 23948</strain>
    </source>
</reference>
<keyword evidence="3" id="KW-1185">Reference proteome</keyword>
<evidence type="ECO:0008006" key="4">
    <source>
        <dbReference type="Google" id="ProtNLM"/>
    </source>
</evidence>
<evidence type="ECO:0000313" key="2">
    <source>
        <dbReference type="EMBL" id="MDQ0153963.1"/>
    </source>
</evidence>
<feature type="transmembrane region" description="Helical" evidence="1">
    <location>
        <begin position="7"/>
        <end position="25"/>
    </location>
</feature>
<gene>
    <name evidence="2" type="ORF">J2S07_000261</name>
</gene>
<accession>A0ABT9UZ57</accession>
<evidence type="ECO:0000256" key="1">
    <source>
        <dbReference type="SAM" id="Phobius"/>
    </source>
</evidence>
<dbReference type="EMBL" id="JAUSTU010000001">
    <property type="protein sequence ID" value="MDQ0153963.1"/>
    <property type="molecule type" value="Genomic_DNA"/>
</dbReference>
<evidence type="ECO:0000313" key="3">
    <source>
        <dbReference type="Proteomes" id="UP001231362"/>
    </source>
</evidence>
<sequence>MKINKFFVGFLAGTIICLLAVYFVFDYFSWSFTGGYLAGIIIFALLLNLIRGRNLSKD</sequence>
<feature type="transmembrane region" description="Helical" evidence="1">
    <location>
        <begin position="31"/>
        <end position="50"/>
    </location>
</feature>
<dbReference type="RefSeq" id="WP_307148583.1">
    <property type="nucleotide sequence ID" value="NZ_JAUSTU010000001.1"/>
</dbReference>
<keyword evidence="1" id="KW-0472">Membrane</keyword>
<organism evidence="2 3">
    <name type="scientific">Anoxybacillus andreesenii</name>
    <dbReference type="NCBI Taxonomy" id="1325932"/>
    <lineage>
        <taxon>Bacteria</taxon>
        <taxon>Bacillati</taxon>
        <taxon>Bacillota</taxon>
        <taxon>Bacilli</taxon>
        <taxon>Bacillales</taxon>
        <taxon>Anoxybacillaceae</taxon>
        <taxon>Anoxybacillus</taxon>
    </lineage>
</organism>
<keyword evidence="1" id="KW-1133">Transmembrane helix</keyword>